<dbReference type="PROSITE" id="PS51109">
    <property type="entry name" value="G5"/>
    <property type="match status" value="1"/>
</dbReference>
<dbReference type="InterPro" id="IPR011098">
    <property type="entry name" value="G5_dom"/>
</dbReference>
<dbReference type="Pfam" id="PF07501">
    <property type="entry name" value="G5"/>
    <property type="match status" value="1"/>
</dbReference>
<evidence type="ECO:0000256" key="4">
    <source>
        <dbReference type="SAM" id="SignalP"/>
    </source>
</evidence>
<sequence length="366" mass="39191">MKKKTLAIASASAIAVTTFGFGGFASAMDKDITLTVDGNSKAVSVWGTTVSDALKKHNIEIGEHDQVIPSADSKISDGTMVDVKFGRLVKITIDGVTKEIWTTATTVDELLNQLGLRGTDHEISVSRSTPIGREGLTLTATTPKNVKLTVDGSTTELKTSAPTVRDLLEEQKIDFDDDDRVEPGLDEAIAEGQEIVVKRVEVKEETVEERIDREVKKTEDANLDTGVTRETKAGKDGRKTVVYKIVIVDGKEESRSVVSEKVLEEAQAKHVTVGTKRAAAPAVSNGSVWDSIAQCEAGGNWSINTGNGYYGGLQFNPGTWNAFGGGAYAPTANLATREQQIAIAQKVQAVQGWGAWPACTSRLGLR</sequence>
<evidence type="ECO:0000256" key="1">
    <source>
        <dbReference type="ARBA" id="ARBA00010830"/>
    </source>
</evidence>
<feature type="domain" description="G5" evidence="5">
    <location>
        <begin position="197"/>
        <end position="277"/>
    </location>
</feature>
<feature type="chain" id="PRO_5004514683" description="G5 domain-containing protein" evidence="4">
    <location>
        <begin position="28"/>
        <end position="366"/>
    </location>
</feature>
<evidence type="ECO:0000259" key="5">
    <source>
        <dbReference type="PROSITE" id="PS51109"/>
    </source>
</evidence>
<dbReference type="AlphaFoldDB" id="S2WZQ6"/>
<keyword evidence="7" id="KW-1185">Reference proteome</keyword>
<dbReference type="Proteomes" id="UP000014417">
    <property type="component" value="Unassembled WGS sequence"/>
</dbReference>
<evidence type="ECO:0000256" key="3">
    <source>
        <dbReference type="ARBA" id="ARBA00022801"/>
    </source>
</evidence>
<dbReference type="STRING" id="883161.HMPREF9306_00710"/>
<proteinExistence type="inferred from homology"/>
<comment type="caution">
    <text evidence="6">The sequence shown here is derived from an EMBL/GenBank/DDBJ whole genome shotgun (WGS) entry which is preliminary data.</text>
</comment>
<dbReference type="InterPro" id="IPR010618">
    <property type="entry name" value="RPF"/>
</dbReference>
<organism evidence="6 7">
    <name type="scientific">Propionimicrobium lymphophilum ACS-093-V-SCH5</name>
    <dbReference type="NCBI Taxonomy" id="883161"/>
    <lineage>
        <taxon>Bacteria</taxon>
        <taxon>Bacillati</taxon>
        <taxon>Actinomycetota</taxon>
        <taxon>Actinomycetes</taxon>
        <taxon>Propionibacteriales</taxon>
        <taxon>Propionibacteriaceae</taxon>
        <taxon>Propionimicrobium</taxon>
    </lineage>
</organism>
<dbReference type="HOGENOM" id="CLU_036884_1_0_11"/>
<dbReference type="PANTHER" id="PTHR39160">
    <property type="entry name" value="CELL WALL-BINDING PROTEIN YOCH"/>
    <property type="match status" value="1"/>
</dbReference>
<accession>S2WZQ6</accession>
<evidence type="ECO:0000256" key="2">
    <source>
        <dbReference type="ARBA" id="ARBA00022729"/>
    </source>
</evidence>
<gene>
    <name evidence="6" type="ORF">HMPREF9306_00710</name>
</gene>
<dbReference type="OrthoDB" id="1404170at2"/>
<dbReference type="RefSeq" id="WP_016455554.1">
    <property type="nucleotide sequence ID" value="NZ_KE150269.1"/>
</dbReference>
<name>S2WZQ6_9ACTN</name>
<dbReference type="GO" id="GO:0016787">
    <property type="term" value="F:hydrolase activity"/>
    <property type="evidence" value="ECO:0007669"/>
    <property type="project" value="UniProtKB-KW"/>
</dbReference>
<keyword evidence="3" id="KW-0378">Hydrolase</keyword>
<keyword evidence="2 4" id="KW-0732">Signal</keyword>
<dbReference type="Pfam" id="PF06737">
    <property type="entry name" value="Transglycosylas"/>
    <property type="match status" value="1"/>
</dbReference>
<protein>
    <recommendedName>
        <fullName evidence="5">G5 domain-containing protein</fullName>
    </recommendedName>
</protein>
<comment type="similarity">
    <text evidence="1">Belongs to the transglycosylase family. Rpf subfamily.</text>
</comment>
<dbReference type="SMART" id="SM01208">
    <property type="entry name" value="G5"/>
    <property type="match status" value="1"/>
</dbReference>
<dbReference type="Pfam" id="PF03990">
    <property type="entry name" value="DUF348"/>
    <property type="match status" value="3"/>
</dbReference>
<feature type="signal peptide" evidence="4">
    <location>
        <begin position="1"/>
        <end position="27"/>
    </location>
</feature>
<reference evidence="6 7" key="1">
    <citation type="submission" date="2013-04" db="EMBL/GenBank/DDBJ databases">
        <title>The Genome Sequence of Propionimicrobium lymphophilum ACS-093-V-SCH5.</title>
        <authorList>
            <consortium name="The Broad Institute Genomics Platform"/>
            <person name="Earl A."/>
            <person name="Ward D."/>
            <person name="Feldgarden M."/>
            <person name="Gevers D."/>
            <person name="Saerens B."/>
            <person name="Vaneechoutte M."/>
            <person name="Walker B."/>
            <person name="Young S."/>
            <person name="Zeng Q."/>
            <person name="Gargeya S."/>
            <person name="Fitzgerald M."/>
            <person name="Haas B."/>
            <person name="Abouelleil A."/>
            <person name="Allen A.W."/>
            <person name="Alvarado L."/>
            <person name="Arachchi H.M."/>
            <person name="Berlin A.M."/>
            <person name="Chapman S.B."/>
            <person name="Gainer-Dewar J."/>
            <person name="Goldberg J."/>
            <person name="Griggs A."/>
            <person name="Gujja S."/>
            <person name="Hansen M."/>
            <person name="Howarth C."/>
            <person name="Imamovic A."/>
            <person name="Ireland A."/>
            <person name="Larimer J."/>
            <person name="McCowan C."/>
            <person name="Murphy C."/>
            <person name="Pearson M."/>
            <person name="Poon T.W."/>
            <person name="Priest M."/>
            <person name="Roberts A."/>
            <person name="Saif S."/>
            <person name="Shea T."/>
            <person name="Sisk P."/>
            <person name="Sykes S."/>
            <person name="Wortman J."/>
            <person name="Nusbaum C."/>
            <person name="Birren B."/>
        </authorList>
    </citation>
    <scope>NUCLEOTIDE SEQUENCE [LARGE SCALE GENOMIC DNA]</scope>
    <source>
        <strain evidence="6 7">ACS-093-V-SCH5</strain>
    </source>
</reference>
<dbReference type="Gene3D" id="2.20.230.10">
    <property type="entry name" value="Resuscitation-promoting factor rpfb"/>
    <property type="match status" value="1"/>
</dbReference>
<dbReference type="InterPro" id="IPR007137">
    <property type="entry name" value="DUF348"/>
</dbReference>
<dbReference type="InterPro" id="IPR051933">
    <property type="entry name" value="Resuscitation_pf_RpfB"/>
</dbReference>
<dbReference type="EMBL" id="AGZR01000005">
    <property type="protein sequence ID" value="EPD33179.1"/>
    <property type="molecule type" value="Genomic_DNA"/>
</dbReference>
<dbReference type="CDD" id="cd13925">
    <property type="entry name" value="RPF"/>
    <property type="match status" value="1"/>
</dbReference>
<dbReference type="PANTHER" id="PTHR39160:SF4">
    <property type="entry name" value="RESUSCITATION-PROMOTING FACTOR RPFB"/>
    <property type="match status" value="1"/>
</dbReference>
<dbReference type="InterPro" id="IPR023346">
    <property type="entry name" value="Lysozyme-like_dom_sf"/>
</dbReference>
<evidence type="ECO:0000313" key="7">
    <source>
        <dbReference type="Proteomes" id="UP000014417"/>
    </source>
</evidence>
<dbReference type="SUPFAM" id="SSF53955">
    <property type="entry name" value="Lysozyme-like"/>
    <property type="match status" value="1"/>
</dbReference>
<dbReference type="PATRIC" id="fig|883161.3.peg.710"/>
<evidence type="ECO:0000313" key="6">
    <source>
        <dbReference type="EMBL" id="EPD33179.1"/>
    </source>
</evidence>
<dbReference type="Gene3D" id="1.10.530.10">
    <property type="match status" value="1"/>
</dbReference>